<dbReference type="InterPro" id="IPR028098">
    <property type="entry name" value="Glyco_trans_4-like_N"/>
</dbReference>
<gene>
    <name evidence="3" type="ORF">Tasa_025_025</name>
</gene>
<dbReference type="Proteomes" id="UP000032679">
    <property type="component" value="Unassembled WGS sequence"/>
</dbReference>
<dbReference type="Gene3D" id="3.40.50.2000">
    <property type="entry name" value="Glycogen Phosphorylase B"/>
    <property type="match status" value="2"/>
</dbReference>
<sequence length="408" mass="43547">MTACPTILQVLPALGTGGLERGAIEIARATVLGGGRALVACHEGPLLPALHACGAVHIPLDLRSKSPIAISRNARRIADIIRREKVDLVHARSRAPAWAALRAARRTNVPFVTTWHGVHEARWWGKKRYNSVLAKGDRVIAISQYIADRLRGDYAVGPDQLRLIPRGADLTVFDPARVPGPRVQALAQAWAIPDDVRVIMLPGRLTPWKGQLQLIEALPLLASRAPGIDWVCVLVGPGDAQERYTKELTTRARALGIAERLRFSGACADMAAAMALADVVVVPSQRPEPFGRVVVEAQAMGRPVVVANHGAAAEIVRDGETGLLVTPNDTAALAQGIADVLTASVDALAWLAERARAHIVSTYGIAAMQSATLGVYDELLNTDLQSRFELAVSAPSSPLFPHARAVSA</sequence>
<feature type="domain" description="Glycosyl transferase family 1" evidence="1">
    <location>
        <begin position="187"/>
        <end position="355"/>
    </location>
</feature>
<proteinExistence type="predicted"/>
<keyword evidence="4" id="KW-1185">Reference proteome</keyword>
<dbReference type="OrthoDB" id="5147801at2"/>
<accession>A0A0D6MLP4</accession>
<dbReference type="STRING" id="1231623.Tasa_025_025"/>
<dbReference type="PANTHER" id="PTHR45947">
    <property type="entry name" value="SULFOQUINOVOSYL TRANSFERASE SQD2"/>
    <property type="match status" value="1"/>
</dbReference>
<protein>
    <submittedName>
        <fullName evidence="3">Lipopolysaccharide biosynthesis protein</fullName>
    </submittedName>
</protein>
<dbReference type="GO" id="GO:0016758">
    <property type="term" value="F:hexosyltransferase activity"/>
    <property type="evidence" value="ECO:0007669"/>
    <property type="project" value="TreeGrafter"/>
</dbReference>
<dbReference type="AlphaFoldDB" id="A0A0D6MLP4"/>
<evidence type="ECO:0000313" key="3">
    <source>
        <dbReference type="EMBL" id="GAN54594.1"/>
    </source>
</evidence>
<dbReference type="Pfam" id="PF00534">
    <property type="entry name" value="Glycos_transf_1"/>
    <property type="match status" value="1"/>
</dbReference>
<name>A0A0D6MLP4_9PROT</name>
<dbReference type="EMBL" id="BALE01000025">
    <property type="protein sequence ID" value="GAN54594.1"/>
    <property type="molecule type" value="Genomic_DNA"/>
</dbReference>
<evidence type="ECO:0000259" key="2">
    <source>
        <dbReference type="Pfam" id="PF13439"/>
    </source>
</evidence>
<dbReference type="RefSeq" id="WP_048849135.1">
    <property type="nucleotide sequence ID" value="NZ_BALE01000025.1"/>
</dbReference>
<dbReference type="PANTHER" id="PTHR45947:SF3">
    <property type="entry name" value="SULFOQUINOVOSYL TRANSFERASE SQD2"/>
    <property type="match status" value="1"/>
</dbReference>
<evidence type="ECO:0000259" key="1">
    <source>
        <dbReference type="Pfam" id="PF00534"/>
    </source>
</evidence>
<dbReference type="Pfam" id="PF13439">
    <property type="entry name" value="Glyco_transf_4"/>
    <property type="match status" value="1"/>
</dbReference>
<evidence type="ECO:0000313" key="4">
    <source>
        <dbReference type="Proteomes" id="UP000032679"/>
    </source>
</evidence>
<dbReference type="InterPro" id="IPR001296">
    <property type="entry name" value="Glyco_trans_1"/>
</dbReference>
<comment type="caution">
    <text evidence="3">The sequence shown here is derived from an EMBL/GenBank/DDBJ whole genome shotgun (WGS) entry which is preliminary data.</text>
</comment>
<dbReference type="SUPFAM" id="SSF53756">
    <property type="entry name" value="UDP-Glycosyltransferase/glycogen phosphorylase"/>
    <property type="match status" value="1"/>
</dbReference>
<reference evidence="3 4" key="1">
    <citation type="submission" date="2012-10" db="EMBL/GenBank/DDBJ databases">
        <title>Genome sequencing of Tanticharoenia sakaeratensis NBRC 103193.</title>
        <authorList>
            <person name="Azuma Y."/>
            <person name="Hadano H."/>
            <person name="Hirakawa H."/>
            <person name="Matsushita K."/>
        </authorList>
    </citation>
    <scope>NUCLEOTIDE SEQUENCE [LARGE SCALE GENOMIC DNA]</scope>
    <source>
        <strain evidence="3 4">NBRC 103193</strain>
    </source>
</reference>
<organism evidence="3 4">
    <name type="scientific">Tanticharoenia sakaeratensis NBRC 103193</name>
    <dbReference type="NCBI Taxonomy" id="1231623"/>
    <lineage>
        <taxon>Bacteria</taxon>
        <taxon>Pseudomonadati</taxon>
        <taxon>Pseudomonadota</taxon>
        <taxon>Alphaproteobacteria</taxon>
        <taxon>Acetobacterales</taxon>
        <taxon>Acetobacteraceae</taxon>
        <taxon>Tanticharoenia</taxon>
    </lineage>
</organism>
<dbReference type="InterPro" id="IPR050194">
    <property type="entry name" value="Glycosyltransferase_grp1"/>
</dbReference>
<feature type="domain" description="Glycosyltransferase subfamily 4-like N-terminal" evidence="2">
    <location>
        <begin position="17"/>
        <end position="171"/>
    </location>
</feature>
<dbReference type="CDD" id="cd03819">
    <property type="entry name" value="GT4_WavL-like"/>
    <property type="match status" value="1"/>
</dbReference>